<evidence type="ECO:0000256" key="3">
    <source>
        <dbReference type="ARBA" id="ARBA00018029"/>
    </source>
</evidence>
<protein>
    <recommendedName>
        <fullName evidence="3">N-acetylglucosamine-6-phosphate deacetylase</fullName>
        <ecNumber evidence="2">3.5.1.25</ecNumber>
    </recommendedName>
</protein>
<comment type="cofactor">
    <cofactor evidence="12">
        <name>a divalent metal cation</name>
        <dbReference type="ChEBI" id="CHEBI:60240"/>
    </cofactor>
    <text evidence="12">Binds 1 divalent metal cation per subunit.</text>
</comment>
<keyword evidence="4 12" id="KW-0479">Metal-binding</keyword>
<evidence type="ECO:0000256" key="6">
    <source>
        <dbReference type="ARBA" id="ARBA00023277"/>
    </source>
</evidence>
<keyword evidence="5 9" id="KW-0378">Hydrolase</keyword>
<evidence type="ECO:0000256" key="8">
    <source>
        <dbReference type="ARBA" id="ARBA00060590"/>
    </source>
</evidence>
<keyword evidence="6 9" id="KW-0119">Carbohydrate metabolism</keyword>
<evidence type="ECO:0000256" key="2">
    <source>
        <dbReference type="ARBA" id="ARBA00011899"/>
    </source>
</evidence>
<sequence>MRLVKNDGLWTNGFIFLQDGKIVAAGKDIKDDDFPGIPRRVYGKDMLAFPGFIDIHMHGGYGVDVMDATRDVFETLEISLPSEGTTAYLATTITQEEEHITSALQTGAAYYREQREAGVAELLGIHLEGPFINAKRKGAQPEEHIKRDGLDLYKAFRQAADDTIRVVTYAPETSGGLDLTAYINEMGAVPSIGHSDATYEEMKAAVTAGAKHITHLYNGMRGFHHREPGVVGAAYTIDELKSEIIADGLHSSPPAVKTAYRTGGFRNLYLITDSMRAKGLRDGTYDLGGQDVTVRDEKATLADGTIAGSIVTMDACLRNMRAFTGATFPELAAMTAGNQAKALGVEDHKGSIDAHKDGDIVLLNEQLGVEETWCRGRLAYQSKER</sequence>
<feature type="binding site" evidence="11">
    <location>
        <position position="250"/>
    </location>
    <ligand>
        <name>substrate</name>
    </ligand>
</feature>
<feature type="domain" description="Amidohydrolase-related" evidence="13">
    <location>
        <begin position="48"/>
        <end position="377"/>
    </location>
</feature>
<feature type="binding site" evidence="11">
    <location>
        <position position="226"/>
    </location>
    <ligand>
        <name>substrate</name>
    </ligand>
</feature>
<dbReference type="InterPro" id="IPR011059">
    <property type="entry name" value="Metal-dep_hydrolase_composite"/>
</dbReference>
<evidence type="ECO:0000256" key="10">
    <source>
        <dbReference type="PIRSR" id="PIRSR038994-1"/>
    </source>
</evidence>
<dbReference type="Pfam" id="PF01979">
    <property type="entry name" value="Amidohydro_1"/>
    <property type="match status" value="1"/>
</dbReference>
<accession>A0A514LMR2</accession>
<dbReference type="InterPro" id="IPR006680">
    <property type="entry name" value="Amidohydro-rel"/>
</dbReference>
<dbReference type="EMBL" id="CP035485">
    <property type="protein sequence ID" value="QDI93152.1"/>
    <property type="molecule type" value="Genomic_DNA"/>
</dbReference>
<dbReference type="OrthoDB" id="9776488at2"/>
<evidence type="ECO:0000313" key="15">
    <source>
        <dbReference type="Proteomes" id="UP000319756"/>
    </source>
</evidence>
<feature type="binding site" evidence="12">
    <location>
        <position position="215"/>
    </location>
    <ligand>
        <name>Zn(2+)</name>
        <dbReference type="ChEBI" id="CHEBI:29105"/>
    </ligand>
</feature>
<keyword evidence="15" id="KW-1185">Reference proteome</keyword>
<dbReference type="FunFam" id="3.20.20.140:FF:000004">
    <property type="entry name" value="N-acetylglucosamine-6-phosphate deacetylase"/>
    <property type="match status" value="1"/>
</dbReference>
<dbReference type="SUPFAM" id="SSF51556">
    <property type="entry name" value="Metallo-dependent hydrolases"/>
    <property type="match status" value="1"/>
</dbReference>
<dbReference type="InterPro" id="IPR032466">
    <property type="entry name" value="Metal_Hydrolase"/>
</dbReference>
<feature type="binding site" evidence="11">
    <location>
        <position position="139"/>
    </location>
    <ligand>
        <name>substrate</name>
    </ligand>
</feature>
<dbReference type="GO" id="GO:0046872">
    <property type="term" value="F:metal ion binding"/>
    <property type="evidence" value="ECO:0007669"/>
    <property type="project" value="UniProtKB-KW"/>
</dbReference>
<dbReference type="PANTHER" id="PTHR11113:SF14">
    <property type="entry name" value="N-ACETYLGLUCOSAMINE-6-PHOSPHATE DEACETYLASE"/>
    <property type="match status" value="1"/>
</dbReference>
<feature type="binding site" evidence="12">
    <location>
        <position position="194"/>
    </location>
    <ligand>
        <name>Zn(2+)</name>
        <dbReference type="ChEBI" id="CHEBI:29105"/>
    </ligand>
</feature>
<feature type="binding site" evidence="11">
    <location>
        <begin position="306"/>
        <end position="308"/>
    </location>
    <ligand>
        <name>substrate</name>
    </ligand>
</feature>
<dbReference type="Gene3D" id="2.30.40.10">
    <property type="entry name" value="Urease, subunit C, domain 1"/>
    <property type="match status" value="1"/>
</dbReference>
<evidence type="ECO:0000256" key="5">
    <source>
        <dbReference type="ARBA" id="ARBA00022801"/>
    </source>
</evidence>
<proteinExistence type="inferred from homology"/>
<feature type="binding site" evidence="12">
    <location>
        <position position="128"/>
    </location>
    <ligand>
        <name>Zn(2+)</name>
        <dbReference type="ChEBI" id="CHEBI:29105"/>
    </ligand>
</feature>
<dbReference type="GO" id="GO:0008448">
    <property type="term" value="F:N-acetylglucosamine-6-phosphate deacetylase activity"/>
    <property type="evidence" value="ECO:0007669"/>
    <property type="project" value="UniProtKB-EC"/>
</dbReference>
<name>A0A514LMR2_9BACI</name>
<evidence type="ECO:0000256" key="4">
    <source>
        <dbReference type="ARBA" id="ARBA00022723"/>
    </source>
</evidence>
<dbReference type="SUPFAM" id="SSF51338">
    <property type="entry name" value="Composite domain of metallo-dependent hydrolases"/>
    <property type="match status" value="1"/>
</dbReference>
<dbReference type="CDD" id="cd00854">
    <property type="entry name" value="NagA"/>
    <property type="match status" value="1"/>
</dbReference>
<gene>
    <name evidence="14" type="primary">nagA</name>
    <name evidence="14" type="ORF">EPH95_14620</name>
</gene>
<dbReference type="InterPro" id="IPR003764">
    <property type="entry name" value="GlcNAc_6-P_deAcase"/>
</dbReference>
<evidence type="ECO:0000256" key="1">
    <source>
        <dbReference type="ARBA" id="ARBA00010716"/>
    </source>
</evidence>
<evidence type="ECO:0000259" key="13">
    <source>
        <dbReference type="Pfam" id="PF01979"/>
    </source>
</evidence>
<dbReference type="AlphaFoldDB" id="A0A514LMR2"/>
<evidence type="ECO:0000256" key="12">
    <source>
        <dbReference type="PIRSR" id="PIRSR038994-3"/>
    </source>
</evidence>
<dbReference type="PANTHER" id="PTHR11113">
    <property type="entry name" value="N-ACETYLGLUCOSAMINE-6-PHOSPHATE DEACETYLASE"/>
    <property type="match status" value="1"/>
</dbReference>
<evidence type="ECO:0000313" key="14">
    <source>
        <dbReference type="EMBL" id="QDI93152.1"/>
    </source>
</evidence>
<comment type="catalytic activity">
    <reaction evidence="7">
        <text>N-acetyl-D-glucosamine 6-phosphate + H2O = D-glucosamine 6-phosphate + acetate</text>
        <dbReference type="Rhea" id="RHEA:22936"/>
        <dbReference type="ChEBI" id="CHEBI:15377"/>
        <dbReference type="ChEBI" id="CHEBI:30089"/>
        <dbReference type="ChEBI" id="CHEBI:57513"/>
        <dbReference type="ChEBI" id="CHEBI:58725"/>
        <dbReference type="EC" id="3.5.1.25"/>
    </reaction>
</comment>
<dbReference type="GO" id="GO:0006046">
    <property type="term" value="P:N-acetylglucosamine catabolic process"/>
    <property type="evidence" value="ECO:0007669"/>
    <property type="project" value="TreeGrafter"/>
</dbReference>
<feature type="active site" description="Proton donor/acceptor" evidence="10">
    <location>
        <position position="273"/>
    </location>
</feature>
<comment type="similarity">
    <text evidence="1 9">Belongs to the metallo-dependent hydrolases superfamily. NagA family.</text>
</comment>
<dbReference type="Gene3D" id="3.20.20.140">
    <property type="entry name" value="Metal-dependent hydrolases"/>
    <property type="match status" value="1"/>
</dbReference>
<dbReference type="NCBIfam" id="TIGR00221">
    <property type="entry name" value="nagA"/>
    <property type="match status" value="1"/>
</dbReference>
<dbReference type="Proteomes" id="UP000319756">
    <property type="component" value="Chromosome"/>
</dbReference>
<dbReference type="PIRSF" id="PIRSF038994">
    <property type="entry name" value="NagA"/>
    <property type="match status" value="1"/>
</dbReference>
<dbReference type="KEGG" id="sale:EPH95_14620"/>
<evidence type="ECO:0000256" key="7">
    <source>
        <dbReference type="ARBA" id="ARBA00047647"/>
    </source>
</evidence>
<organism evidence="14 15">
    <name type="scientific">Salicibibacter halophilus</name>
    <dbReference type="NCBI Taxonomy" id="2502791"/>
    <lineage>
        <taxon>Bacteria</taxon>
        <taxon>Bacillati</taxon>
        <taxon>Bacillota</taxon>
        <taxon>Bacilli</taxon>
        <taxon>Bacillales</taxon>
        <taxon>Bacillaceae</taxon>
        <taxon>Salicibibacter</taxon>
    </lineage>
</organism>
<feature type="binding site" evidence="11">
    <location>
        <begin position="218"/>
        <end position="219"/>
    </location>
    <ligand>
        <name>substrate</name>
    </ligand>
</feature>
<dbReference type="EC" id="3.5.1.25" evidence="2"/>
<evidence type="ECO:0000256" key="11">
    <source>
        <dbReference type="PIRSR" id="PIRSR038994-2"/>
    </source>
</evidence>
<evidence type="ECO:0000256" key="9">
    <source>
        <dbReference type="PIRNR" id="PIRNR038994"/>
    </source>
</evidence>
<reference evidence="15" key="1">
    <citation type="submission" date="2019-01" db="EMBL/GenBank/DDBJ databases">
        <title>Genomic analysis of Salicibibacter sp. NKC3-5.</title>
        <authorList>
            <person name="Oh Y.J."/>
        </authorList>
    </citation>
    <scope>NUCLEOTIDE SEQUENCE [LARGE SCALE GENOMIC DNA]</scope>
    <source>
        <strain evidence="15">NKC3-5</strain>
    </source>
</reference>
<comment type="pathway">
    <text evidence="8">Amino-sugar metabolism; N-acetylneuraminate degradation; D-fructose 6-phosphate from N-acetylneuraminate: step 4/5.</text>
</comment>